<dbReference type="GO" id="GO:0008270">
    <property type="term" value="F:zinc ion binding"/>
    <property type="evidence" value="ECO:0007669"/>
    <property type="project" value="UniProtKB-KW"/>
</dbReference>
<evidence type="ECO:0000256" key="4">
    <source>
        <dbReference type="ARBA" id="ARBA00022833"/>
    </source>
</evidence>
<evidence type="ECO:0000313" key="9">
    <source>
        <dbReference type="Proteomes" id="UP001107558"/>
    </source>
</evidence>
<dbReference type="PROSITE" id="PS00028">
    <property type="entry name" value="ZINC_FINGER_C2H2_1"/>
    <property type="match status" value="1"/>
</dbReference>
<evidence type="ECO:0000256" key="1">
    <source>
        <dbReference type="ARBA" id="ARBA00022723"/>
    </source>
</evidence>
<feature type="domain" description="C2H2-type" evidence="7">
    <location>
        <begin position="181"/>
        <end position="208"/>
    </location>
</feature>
<keyword evidence="9" id="KW-1185">Reference proteome</keyword>
<name>A0A9J6BIP0_POLVA</name>
<reference evidence="8" key="1">
    <citation type="submission" date="2021-03" db="EMBL/GenBank/DDBJ databases">
        <title>Chromosome level genome of the anhydrobiotic midge Polypedilum vanderplanki.</title>
        <authorList>
            <person name="Yoshida Y."/>
            <person name="Kikawada T."/>
            <person name="Gusev O."/>
        </authorList>
    </citation>
    <scope>NUCLEOTIDE SEQUENCE</scope>
    <source>
        <strain evidence="8">NIAS01</strain>
        <tissue evidence="8">Whole body or cell culture</tissue>
    </source>
</reference>
<gene>
    <name evidence="8" type="ORF">PVAND_017439</name>
</gene>
<sequence length="387" mass="45283">MSTTIQKPKIVLKLGVKSKSNCKISTKLIIKLKNNPKEFLIEIFNLENIQIEKSAPIEAFKCKVDKLTCDFDGKVFYDKEKLEGHIKVCHQAAEKCEICGSMVNNLWYHNFYYHPREVNCFGNENSINDEKLTEKKFFSSPENSTTLIPTESSKNLNQSKYSNQSDISTALIKKGNQKLIFSCEICSKVFIYKSRLKIHMKRHEPKEFKCHHCDYKTDEKIDIKKHLKNHEEKNSSSSSSSESKVKTPRNNPKREKLECPHCDYLPISRKVLEKHLRTHDKNRLKDFHCNDCEYSTDIKRNLQRHVQKHLKNIQCHLCDFTSNFSRSLEVHIRNHEEGTVKYQCEDCSYSSNRLSNFAIHKRRHHGTKINENNKSIEEAVIITIDDD</sequence>
<dbReference type="SMART" id="SM00355">
    <property type="entry name" value="ZnF_C2H2"/>
    <property type="match status" value="8"/>
</dbReference>
<proteinExistence type="predicted"/>
<dbReference type="OrthoDB" id="6077919at2759"/>
<keyword evidence="2" id="KW-0677">Repeat</keyword>
<protein>
    <recommendedName>
        <fullName evidence="7">C2H2-type domain-containing protein</fullName>
    </recommendedName>
</protein>
<keyword evidence="1" id="KW-0479">Metal-binding</keyword>
<dbReference type="Gene3D" id="3.30.160.60">
    <property type="entry name" value="Classic Zinc Finger"/>
    <property type="match status" value="3"/>
</dbReference>
<evidence type="ECO:0000256" key="6">
    <source>
        <dbReference type="SAM" id="MobiDB-lite"/>
    </source>
</evidence>
<evidence type="ECO:0000259" key="7">
    <source>
        <dbReference type="PROSITE" id="PS50157"/>
    </source>
</evidence>
<organism evidence="8 9">
    <name type="scientific">Polypedilum vanderplanki</name>
    <name type="common">Sleeping chironomid midge</name>
    <dbReference type="NCBI Taxonomy" id="319348"/>
    <lineage>
        <taxon>Eukaryota</taxon>
        <taxon>Metazoa</taxon>
        <taxon>Ecdysozoa</taxon>
        <taxon>Arthropoda</taxon>
        <taxon>Hexapoda</taxon>
        <taxon>Insecta</taxon>
        <taxon>Pterygota</taxon>
        <taxon>Neoptera</taxon>
        <taxon>Endopterygota</taxon>
        <taxon>Diptera</taxon>
        <taxon>Nematocera</taxon>
        <taxon>Chironomoidea</taxon>
        <taxon>Chironomidae</taxon>
        <taxon>Chironominae</taxon>
        <taxon>Polypedilum</taxon>
        <taxon>Polypedilum</taxon>
    </lineage>
</organism>
<dbReference type="EMBL" id="JADBJN010000004">
    <property type="protein sequence ID" value="KAG5669552.1"/>
    <property type="molecule type" value="Genomic_DNA"/>
</dbReference>
<dbReference type="PANTHER" id="PTHR24379:SF121">
    <property type="entry name" value="C2H2-TYPE DOMAIN-CONTAINING PROTEIN"/>
    <property type="match status" value="1"/>
</dbReference>
<evidence type="ECO:0000256" key="2">
    <source>
        <dbReference type="ARBA" id="ARBA00022737"/>
    </source>
</evidence>
<dbReference type="PANTHER" id="PTHR24379">
    <property type="entry name" value="KRAB AND ZINC FINGER DOMAIN-CONTAINING"/>
    <property type="match status" value="1"/>
</dbReference>
<keyword evidence="3 5" id="KW-0863">Zinc-finger</keyword>
<dbReference type="Pfam" id="PF13909">
    <property type="entry name" value="zf-H2C2_5"/>
    <property type="match status" value="1"/>
</dbReference>
<dbReference type="InterPro" id="IPR036236">
    <property type="entry name" value="Znf_C2H2_sf"/>
</dbReference>
<comment type="caution">
    <text evidence="8">The sequence shown here is derived from an EMBL/GenBank/DDBJ whole genome shotgun (WGS) entry which is preliminary data.</text>
</comment>
<dbReference type="PROSITE" id="PS50157">
    <property type="entry name" value="ZINC_FINGER_C2H2_2"/>
    <property type="match status" value="3"/>
</dbReference>
<accession>A0A9J6BIP0</accession>
<evidence type="ECO:0000313" key="8">
    <source>
        <dbReference type="EMBL" id="KAG5669552.1"/>
    </source>
</evidence>
<feature type="region of interest" description="Disordered" evidence="6">
    <location>
        <begin position="141"/>
        <end position="160"/>
    </location>
</feature>
<dbReference type="SUPFAM" id="SSF57667">
    <property type="entry name" value="beta-beta-alpha zinc fingers"/>
    <property type="match status" value="3"/>
</dbReference>
<dbReference type="InterPro" id="IPR013087">
    <property type="entry name" value="Znf_C2H2_type"/>
</dbReference>
<evidence type="ECO:0000256" key="3">
    <source>
        <dbReference type="ARBA" id="ARBA00022771"/>
    </source>
</evidence>
<evidence type="ECO:0000256" key="5">
    <source>
        <dbReference type="PROSITE-ProRule" id="PRU00042"/>
    </source>
</evidence>
<feature type="domain" description="C2H2-type" evidence="7">
    <location>
        <begin position="342"/>
        <end position="369"/>
    </location>
</feature>
<feature type="domain" description="C2H2-type" evidence="7">
    <location>
        <begin position="208"/>
        <end position="235"/>
    </location>
</feature>
<dbReference type="AlphaFoldDB" id="A0A9J6BIP0"/>
<feature type="region of interest" description="Disordered" evidence="6">
    <location>
        <begin position="228"/>
        <end position="257"/>
    </location>
</feature>
<dbReference type="Pfam" id="PF00096">
    <property type="entry name" value="zf-C2H2"/>
    <property type="match status" value="1"/>
</dbReference>
<keyword evidence="4" id="KW-0862">Zinc</keyword>
<dbReference type="Proteomes" id="UP001107558">
    <property type="component" value="Chromosome 4"/>
</dbReference>